<protein>
    <submittedName>
        <fullName evidence="1">Unannotated protein</fullName>
    </submittedName>
</protein>
<accession>A0A6J7C5H5</accession>
<evidence type="ECO:0000313" key="1">
    <source>
        <dbReference type="EMBL" id="CAB4852900.1"/>
    </source>
</evidence>
<name>A0A6J7C5H5_9ZZZZ</name>
<gene>
    <name evidence="1" type="ORF">UFOPK3267_02422</name>
</gene>
<dbReference type="AlphaFoldDB" id="A0A6J7C5H5"/>
<proteinExistence type="predicted"/>
<organism evidence="1">
    <name type="scientific">freshwater metagenome</name>
    <dbReference type="NCBI Taxonomy" id="449393"/>
    <lineage>
        <taxon>unclassified sequences</taxon>
        <taxon>metagenomes</taxon>
        <taxon>ecological metagenomes</taxon>
    </lineage>
</organism>
<sequence>MEVRQHFVVERADDGGVHPVECHEQPGEFIGCRVRRRPCSLDLDAHRQRGESSCELLERGNREVVGRVSVGWRGVAGAHTAIQVLALGSVVAHAARLGEPVRVVECRDLGVSEVSDRASAVRAAVDGVVVLHDEHAVLGQHHVQVEHVDPGLGALAECIHGARRELVFTGGVGEHERATECQQFVDRLRCRCHRRGGSEGGGRGRGSSRCGRGGRWVVGACADKECEGEQEAGTQHACSLVGLWVLCAFVKRTFAPSGGIQLR</sequence>
<reference evidence="1" key="1">
    <citation type="submission" date="2020-05" db="EMBL/GenBank/DDBJ databases">
        <authorList>
            <person name="Chiriac C."/>
            <person name="Salcher M."/>
            <person name="Ghai R."/>
            <person name="Kavagutti S V."/>
        </authorList>
    </citation>
    <scope>NUCLEOTIDE SEQUENCE</scope>
</reference>
<dbReference type="EMBL" id="CAFBIY010000172">
    <property type="protein sequence ID" value="CAB4852900.1"/>
    <property type="molecule type" value="Genomic_DNA"/>
</dbReference>